<dbReference type="PANTHER" id="PTHR42790:SF1">
    <property type="entry name" value="AROMATIC AMINO ACID AMINOTRANSFERASE, HYPOTHETICAL (EUROFUNG)"/>
    <property type="match status" value="1"/>
</dbReference>
<keyword evidence="4" id="KW-0808">Transferase</keyword>
<dbReference type="GO" id="GO:1901605">
    <property type="term" value="P:alpha-amino acid metabolic process"/>
    <property type="evidence" value="ECO:0007669"/>
    <property type="project" value="TreeGrafter"/>
</dbReference>
<evidence type="ECO:0000256" key="2">
    <source>
        <dbReference type="ARBA" id="ARBA00007441"/>
    </source>
</evidence>
<dbReference type="RefSeq" id="XP_062625754.1">
    <property type="nucleotide sequence ID" value="XM_062769770.1"/>
</dbReference>
<evidence type="ECO:0000313" key="7">
    <source>
        <dbReference type="EMBL" id="WOO79721.1"/>
    </source>
</evidence>
<dbReference type="SUPFAM" id="SSF53383">
    <property type="entry name" value="PLP-dependent transferases"/>
    <property type="match status" value="1"/>
</dbReference>
<dbReference type="GO" id="GO:0030170">
    <property type="term" value="F:pyridoxal phosphate binding"/>
    <property type="evidence" value="ECO:0007669"/>
    <property type="project" value="InterPro"/>
</dbReference>
<proteinExistence type="inferred from homology"/>
<dbReference type="InterPro" id="IPR015421">
    <property type="entry name" value="PyrdxlP-dep_Trfase_major"/>
</dbReference>
<evidence type="ECO:0000259" key="6">
    <source>
        <dbReference type="Pfam" id="PF00155"/>
    </source>
</evidence>
<comment type="similarity">
    <text evidence="2">Belongs to the class-I pyridoxal-phosphate-dependent aminotransferase family.</text>
</comment>
<organism evidence="7 8">
    <name type="scientific">Vanrija pseudolonga</name>
    <dbReference type="NCBI Taxonomy" id="143232"/>
    <lineage>
        <taxon>Eukaryota</taxon>
        <taxon>Fungi</taxon>
        <taxon>Dikarya</taxon>
        <taxon>Basidiomycota</taxon>
        <taxon>Agaricomycotina</taxon>
        <taxon>Tremellomycetes</taxon>
        <taxon>Trichosporonales</taxon>
        <taxon>Trichosporonaceae</taxon>
        <taxon>Vanrija</taxon>
    </lineage>
</organism>
<accession>A0AAF1BGG4</accession>
<feature type="domain" description="Aminotransferase class I/classII large" evidence="6">
    <location>
        <begin position="116"/>
        <end position="422"/>
    </location>
</feature>
<protein>
    <submittedName>
        <fullName evidence="7">Aromatic amino acid aminotransferase</fullName>
    </submittedName>
</protein>
<keyword evidence="3 7" id="KW-0032">Aminotransferase</keyword>
<dbReference type="Pfam" id="PF00155">
    <property type="entry name" value="Aminotran_1_2"/>
    <property type="match status" value="1"/>
</dbReference>
<evidence type="ECO:0000256" key="1">
    <source>
        <dbReference type="ARBA" id="ARBA00001933"/>
    </source>
</evidence>
<dbReference type="RefSeq" id="XP_062625753.1">
    <property type="nucleotide sequence ID" value="XM_062769769.1"/>
</dbReference>
<dbReference type="PANTHER" id="PTHR42790">
    <property type="entry name" value="AMINOTRANSFERASE"/>
    <property type="match status" value="1"/>
</dbReference>
<comment type="cofactor">
    <cofactor evidence="1">
        <name>pyridoxal 5'-phosphate</name>
        <dbReference type="ChEBI" id="CHEBI:597326"/>
    </cofactor>
</comment>
<evidence type="ECO:0000313" key="8">
    <source>
        <dbReference type="Proteomes" id="UP000827549"/>
    </source>
</evidence>
<dbReference type="GeneID" id="87806485"/>
<dbReference type="AlphaFoldDB" id="A0AAF1BGG4"/>
<reference evidence="7" key="1">
    <citation type="submission" date="2023-10" db="EMBL/GenBank/DDBJ databases">
        <authorList>
            <person name="Noh H."/>
        </authorList>
    </citation>
    <scope>NUCLEOTIDE SEQUENCE</scope>
    <source>
        <strain evidence="7">DUCC4014</strain>
    </source>
</reference>
<evidence type="ECO:0000256" key="3">
    <source>
        <dbReference type="ARBA" id="ARBA00022576"/>
    </source>
</evidence>
<dbReference type="InterPro" id="IPR015424">
    <property type="entry name" value="PyrdxlP-dep_Trfase"/>
</dbReference>
<dbReference type="GO" id="GO:0008483">
    <property type="term" value="F:transaminase activity"/>
    <property type="evidence" value="ECO:0007669"/>
    <property type="project" value="UniProtKB-KW"/>
</dbReference>
<dbReference type="InterPro" id="IPR004839">
    <property type="entry name" value="Aminotransferase_I/II_large"/>
</dbReference>
<keyword evidence="5" id="KW-0663">Pyridoxal phosphate</keyword>
<gene>
    <name evidence="7" type="primary">SPAC56E4.03_1</name>
    <name evidence="7" type="ORF">LOC62_02G003239</name>
</gene>
<evidence type="ECO:0000256" key="5">
    <source>
        <dbReference type="ARBA" id="ARBA00022898"/>
    </source>
</evidence>
<dbReference type="Proteomes" id="UP000827549">
    <property type="component" value="Chromosome 2"/>
</dbReference>
<name>A0AAF1BGG4_9TREE</name>
<evidence type="ECO:0000256" key="4">
    <source>
        <dbReference type="ARBA" id="ARBA00022679"/>
    </source>
</evidence>
<dbReference type="EMBL" id="CP086715">
    <property type="protein sequence ID" value="WOO79721.1"/>
    <property type="molecule type" value="Genomic_DNA"/>
</dbReference>
<dbReference type="EMBL" id="CP086715">
    <property type="protein sequence ID" value="WOO79722.1"/>
    <property type="molecule type" value="Genomic_DNA"/>
</dbReference>
<sequence length="580" mass="64072">MDGAYALSPANGHDEAVVTLPKAKDLSHHLNSLTKRRVANKLKEMYQYSGVPGMVSLAGGIPSPAYFPFESLSAEILPYDHLPLDNPRVPAKPKTSLLSWLFGSSSGSSQAAPTITVPKYAKNPKDPYAVQLATSLQYQLATGPPAFPKFLREYVKTVYKPGYADWDVLLDDGATDGFNKVCNLLVEVGDTILVEEWTYPGAANAYLPYDTTIVGVKMDGQGIIPEELESLLSNWDDSKGRFPRLLYTVPTGQNPTGATMLGERKQAIYALASKFDLIIVEDEPYFTLYSGAYTPRDAKLSPVAQYQRDLEKKEGKEGNEAFIKALPPTYLRYDTEGRVIRLDTFSKTSAPGSRLGWITSNPLFIERLTRISESSTQAPSGFATSLTVTLLNTWGLDGYIRWLRGLKGAYTVRRDWLIDSLADVFHLEFEEDNVHNPNVLTVAGIGRGATAYARQLPGSSQALWDEKRGTSSPHGKPLVSFVPPTAGMFVWLAVHLNQHPEYESLGPDATNILLRRLWLKLADHLVLFAPGFVFAPDAAPTDNTGVGYFRLSYSIITYEESRTAIKTFEEVLVKFLHGRS</sequence>
<keyword evidence="8" id="KW-1185">Reference proteome</keyword>
<dbReference type="InterPro" id="IPR050859">
    <property type="entry name" value="Class-I_PLP-dep_aminotransf"/>
</dbReference>
<dbReference type="Gene3D" id="3.40.640.10">
    <property type="entry name" value="Type I PLP-dependent aspartate aminotransferase-like (Major domain)"/>
    <property type="match status" value="2"/>
</dbReference>
<dbReference type="CDD" id="cd00609">
    <property type="entry name" value="AAT_like"/>
    <property type="match status" value="1"/>
</dbReference>